<evidence type="ECO:0000256" key="1">
    <source>
        <dbReference type="ARBA" id="ARBA00022786"/>
    </source>
</evidence>
<dbReference type="InterPro" id="IPR050113">
    <property type="entry name" value="Ub_conjugating_enzyme"/>
</dbReference>
<dbReference type="InterPro" id="IPR000608">
    <property type="entry name" value="UBC"/>
</dbReference>
<dbReference type="PROSITE" id="PS50127">
    <property type="entry name" value="UBC_2"/>
    <property type="match status" value="1"/>
</dbReference>
<dbReference type="VEuPathDB" id="MicrosporidiaDB:THOM_3166"/>
<dbReference type="PANTHER" id="PTHR24067">
    <property type="entry name" value="UBIQUITIN-CONJUGATING ENZYME E2"/>
    <property type="match status" value="1"/>
</dbReference>
<reference evidence="3 4" key="1">
    <citation type="journal article" date="2012" name="PLoS Pathog.">
        <title>The genome of the obligate intracellular parasite Trachipleistophora hominis: new insights into microsporidian genome dynamics and reductive evolution.</title>
        <authorList>
            <person name="Heinz E."/>
            <person name="Williams T.A."/>
            <person name="Nakjang S."/>
            <person name="Noel C.J."/>
            <person name="Swan D.C."/>
            <person name="Goldberg A.V."/>
            <person name="Harris S.R."/>
            <person name="Weinmaier T."/>
            <person name="Markert S."/>
            <person name="Becher D."/>
            <person name="Bernhardt J."/>
            <person name="Dagan T."/>
            <person name="Hacker C."/>
            <person name="Lucocq J.M."/>
            <person name="Schweder T."/>
            <person name="Rattei T."/>
            <person name="Hall N."/>
            <person name="Hirt R.P."/>
            <person name="Embley T.M."/>
        </authorList>
    </citation>
    <scope>NUCLEOTIDE SEQUENCE [LARGE SCALE GENOMIC DNA]</scope>
</reference>
<protein>
    <submittedName>
        <fullName evidence="3">Ubiquitin conjugating enzyme</fullName>
        <ecNumber evidence="3">6.3.2.19</ecNumber>
    </submittedName>
</protein>
<evidence type="ECO:0000313" key="4">
    <source>
        <dbReference type="Proteomes" id="UP000011185"/>
    </source>
</evidence>
<name>L7JS98_TRAHO</name>
<keyword evidence="3" id="KW-0436">Ligase</keyword>
<gene>
    <name evidence="3" type="ORF">THOM_3166</name>
</gene>
<dbReference type="OMA" id="WQMDIKV"/>
<dbReference type="SUPFAM" id="SSF54495">
    <property type="entry name" value="UBC-like"/>
    <property type="match status" value="1"/>
</dbReference>
<accession>L7JS98</accession>
<evidence type="ECO:0000259" key="2">
    <source>
        <dbReference type="PROSITE" id="PS50127"/>
    </source>
</evidence>
<feature type="domain" description="UBC core" evidence="2">
    <location>
        <begin position="5"/>
        <end position="146"/>
    </location>
</feature>
<evidence type="ECO:0000313" key="3">
    <source>
        <dbReference type="EMBL" id="ELQ73926.1"/>
    </source>
</evidence>
<dbReference type="InterPro" id="IPR016135">
    <property type="entry name" value="UBQ-conjugating_enzyme/RWD"/>
</dbReference>
<dbReference type="CDD" id="cd23808">
    <property type="entry name" value="UBCc_UBE2W"/>
    <property type="match status" value="1"/>
</dbReference>
<sequence>MKLNKMNVRFLKELKGLKQNMPTHFRLVSHTSTALVLDMYGAPGTIYAGETFTLRLEINDNYPIDPPTAVFVRNIPVNEHVYTNGHICISVLHDDWSPAMTLEMVVVAILSMLSDAKRKSKPPDNYFYTVFKRNKSPRDTKWMYHK</sequence>
<dbReference type="OrthoDB" id="406833at2759"/>
<organism evidence="3 4">
    <name type="scientific">Trachipleistophora hominis</name>
    <name type="common">Microsporidian parasite</name>
    <dbReference type="NCBI Taxonomy" id="72359"/>
    <lineage>
        <taxon>Eukaryota</taxon>
        <taxon>Fungi</taxon>
        <taxon>Fungi incertae sedis</taxon>
        <taxon>Microsporidia</taxon>
        <taxon>Pleistophoridae</taxon>
        <taxon>Trachipleistophora</taxon>
    </lineage>
</organism>
<keyword evidence="4" id="KW-1185">Reference proteome</keyword>
<dbReference type="SMART" id="SM00212">
    <property type="entry name" value="UBCc"/>
    <property type="match status" value="1"/>
</dbReference>
<dbReference type="GO" id="GO:0016874">
    <property type="term" value="F:ligase activity"/>
    <property type="evidence" value="ECO:0007669"/>
    <property type="project" value="UniProtKB-KW"/>
</dbReference>
<dbReference type="EC" id="6.3.2.19" evidence="3"/>
<dbReference type="EMBL" id="JH994097">
    <property type="protein sequence ID" value="ELQ73926.1"/>
    <property type="molecule type" value="Genomic_DNA"/>
</dbReference>
<keyword evidence="1" id="KW-0833">Ubl conjugation pathway</keyword>
<dbReference type="HOGENOM" id="CLU_030988_15_1_1"/>
<dbReference type="Gene3D" id="3.10.110.10">
    <property type="entry name" value="Ubiquitin Conjugating Enzyme"/>
    <property type="match status" value="1"/>
</dbReference>
<dbReference type="InParanoid" id="L7JS98"/>
<dbReference type="AlphaFoldDB" id="L7JS98"/>
<dbReference type="Proteomes" id="UP000011185">
    <property type="component" value="Unassembled WGS sequence"/>
</dbReference>
<dbReference type="Pfam" id="PF00179">
    <property type="entry name" value="UQ_con"/>
    <property type="match status" value="1"/>
</dbReference>
<proteinExistence type="predicted"/>
<dbReference type="STRING" id="72359.L7JS98"/>